<evidence type="ECO:0000256" key="1">
    <source>
        <dbReference type="ARBA" id="ARBA00005417"/>
    </source>
</evidence>
<comment type="caution">
    <text evidence="6">The sequence shown here is derived from an EMBL/GenBank/DDBJ whole genome shotgun (WGS) entry which is preliminary data.</text>
</comment>
<dbReference type="Gene3D" id="3.40.50.300">
    <property type="entry name" value="P-loop containing nucleotide triphosphate hydrolases"/>
    <property type="match status" value="1"/>
</dbReference>
<dbReference type="Pfam" id="PF00005">
    <property type="entry name" value="ABC_tran"/>
    <property type="match status" value="1"/>
</dbReference>
<comment type="similarity">
    <text evidence="1">Belongs to the ABC transporter superfamily.</text>
</comment>
<dbReference type="Proteomes" id="UP000541033">
    <property type="component" value="Unassembled WGS sequence"/>
</dbReference>
<dbReference type="RefSeq" id="WP_167148236.1">
    <property type="nucleotide sequence ID" value="NZ_JAAMOX010000001.1"/>
</dbReference>
<dbReference type="CDD" id="cd03257">
    <property type="entry name" value="ABC_NikE_OppD_transporters"/>
    <property type="match status" value="1"/>
</dbReference>
<organism evidence="6 7">
    <name type="scientific">Lysinibacter cavernae</name>
    <dbReference type="NCBI Taxonomy" id="1640652"/>
    <lineage>
        <taxon>Bacteria</taxon>
        <taxon>Bacillati</taxon>
        <taxon>Actinomycetota</taxon>
        <taxon>Actinomycetes</taxon>
        <taxon>Micrococcales</taxon>
        <taxon>Microbacteriaceae</taxon>
        <taxon>Lysinibacter</taxon>
    </lineage>
</organism>
<evidence type="ECO:0000256" key="2">
    <source>
        <dbReference type="ARBA" id="ARBA00022448"/>
    </source>
</evidence>
<dbReference type="InterPro" id="IPR003439">
    <property type="entry name" value="ABC_transporter-like_ATP-bd"/>
</dbReference>
<dbReference type="PANTHER" id="PTHR43776:SF7">
    <property type="entry name" value="D,D-DIPEPTIDE TRANSPORT ATP-BINDING PROTEIN DDPF-RELATED"/>
    <property type="match status" value="1"/>
</dbReference>
<dbReference type="InterPro" id="IPR050319">
    <property type="entry name" value="ABC_transp_ATP-bind"/>
</dbReference>
<dbReference type="GO" id="GO:0055085">
    <property type="term" value="P:transmembrane transport"/>
    <property type="evidence" value="ECO:0007669"/>
    <property type="project" value="UniProtKB-ARBA"/>
</dbReference>
<dbReference type="InterPro" id="IPR003593">
    <property type="entry name" value="AAA+_ATPase"/>
</dbReference>
<dbReference type="GO" id="GO:0005524">
    <property type="term" value="F:ATP binding"/>
    <property type="evidence" value="ECO:0007669"/>
    <property type="project" value="UniProtKB-KW"/>
</dbReference>
<gene>
    <name evidence="6" type="ORF">FHX76_000854</name>
</gene>
<proteinExistence type="inferred from homology"/>
<evidence type="ECO:0000313" key="6">
    <source>
        <dbReference type="EMBL" id="NIH52986.1"/>
    </source>
</evidence>
<feature type="domain" description="ABC transporter" evidence="5">
    <location>
        <begin position="12"/>
        <end position="268"/>
    </location>
</feature>
<evidence type="ECO:0000256" key="4">
    <source>
        <dbReference type="ARBA" id="ARBA00022840"/>
    </source>
</evidence>
<keyword evidence="7" id="KW-1185">Reference proteome</keyword>
<accession>A0A7X5TS28</accession>
<protein>
    <submittedName>
        <fullName evidence="6">ABC-type glutathione transport system ATPase component</fullName>
    </submittedName>
</protein>
<keyword evidence="2" id="KW-0813">Transport</keyword>
<dbReference type="AlphaFoldDB" id="A0A7X5TS28"/>
<dbReference type="InterPro" id="IPR027417">
    <property type="entry name" value="P-loop_NTPase"/>
</dbReference>
<dbReference type="EMBL" id="JAAMOX010000001">
    <property type="protein sequence ID" value="NIH52986.1"/>
    <property type="molecule type" value="Genomic_DNA"/>
</dbReference>
<keyword evidence="4" id="KW-0067">ATP-binding</keyword>
<evidence type="ECO:0000259" key="5">
    <source>
        <dbReference type="PROSITE" id="PS50893"/>
    </source>
</evidence>
<dbReference type="SUPFAM" id="SSF52540">
    <property type="entry name" value="P-loop containing nucleoside triphosphate hydrolases"/>
    <property type="match status" value="1"/>
</dbReference>
<keyword evidence="3" id="KW-0547">Nucleotide-binding</keyword>
<dbReference type="GO" id="GO:0016887">
    <property type="term" value="F:ATP hydrolysis activity"/>
    <property type="evidence" value="ECO:0007669"/>
    <property type="project" value="InterPro"/>
</dbReference>
<name>A0A7X5TS28_9MICO</name>
<dbReference type="PROSITE" id="PS50893">
    <property type="entry name" value="ABC_TRANSPORTER_2"/>
    <property type="match status" value="1"/>
</dbReference>
<reference evidence="6 7" key="1">
    <citation type="submission" date="2020-02" db="EMBL/GenBank/DDBJ databases">
        <title>Sequencing the genomes of 1000 actinobacteria strains.</title>
        <authorList>
            <person name="Klenk H.-P."/>
        </authorList>
    </citation>
    <scope>NUCLEOTIDE SEQUENCE [LARGE SCALE GENOMIC DNA]</scope>
    <source>
        <strain evidence="6 7">DSM 27960</strain>
    </source>
</reference>
<dbReference type="InterPro" id="IPR017871">
    <property type="entry name" value="ABC_transporter-like_CS"/>
</dbReference>
<dbReference type="SMART" id="SM00382">
    <property type="entry name" value="AAA"/>
    <property type="match status" value="1"/>
</dbReference>
<evidence type="ECO:0000313" key="7">
    <source>
        <dbReference type="Proteomes" id="UP000541033"/>
    </source>
</evidence>
<sequence length="282" mass="30524">MIDRNPHGSDDIIVSDLSISYPAHGGSAQHQAIEGVSFSVPKGAVCGLLGESGSGKSTLAKVIAARGNEVTQRTVQPVVNSGAAIVLGQNVVKLSKRKRSILTAEIGYLGQADGATLPPDRTVADCILEPIAERDKRFDRQQIGLVIAELMDQVALPLTMLHTYPHELSKGQRQRVAIVRALVMQPRMLVADEPTLGVDVANRPRVVDMLDAYRTRHNATMLLVSHDITVLERLVDELIVLQSGSLVGRGTIEEVFSQTNHTYVQRLAAALRATAYDELAIE</sequence>
<dbReference type="PANTHER" id="PTHR43776">
    <property type="entry name" value="TRANSPORT ATP-BINDING PROTEIN"/>
    <property type="match status" value="1"/>
</dbReference>
<evidence type="ECO:0000256" key="3">
    <source>
        <dbReference type="ARBA" id="ARBA00022741"/>
    </source>
</evidence>
<dbReference type="PROSITE" id="PS00211">
    <property type="entry name" value="ABC_TRANSPORTER_1"/>
    <property type="match status" value="1"/>
</dbReference>